<dbReference type="Pfam" id="PF12833">
    <property type="entry name" value="HTH_18"/>
    <property type="match status" value="1"/>
</dbReference>
<dbReference type="GO" id="GO:0003700">
    <property type="term" value="F:DNA-binding transcription factor activity"/>
    <property type="evidence" value="ECO:0007669"/>
    <property type="project" value="InterPro"/>
</dbReference>
<evidence type="ECO:0000313" key="19">
    <source>
        <dbReference type="Proteomes" id="UP000305848"/>
    </source>
</evidence>
<evidence type="ECO:0000313" key="18">
    <source>
        <dbReference type="EMBL" id="TKK68014.1"/>
    </source>
</evidence>
<dbReference type="PROSITE" id="PS50110">
    <property type="entry name" value="RESPONSE_REGULATORY"/>
    <property type="match status" value="1"/>
</dbReference>
<dbReference type="Gene3D" id="3.40.50.2300">
    <property type="match status" value="3"/>
</dbReference>
<dbReference type="PANTHER" id="PTHR43547">
    <property type="entry name" value="TWO-COMPONENT HISTIDINE KINASE"/>
    <property type="match status" value="1"/>
</dbReference>
<dbReference type="Gene3D" id="1.10.287.130">
    <property type="match status" value="1"/>
</dbReference>
<keyword evidence="14" id="KW-0812">Transmembrane</keyword>
<keyword evidence="11" id="KW-0804">Transcription</keyword>
<dbReference type="SUPFAM" id="SSF55874">
    <property type="entry name" value="ATPase domain of HSP90 chaperone/DNA topoisomerase II/histidine kinase"/>
    <property type="match status" value="1"/>
</dbReference>
<keyword evidence="10" id="KW-0238">DNA-binding</keyword>
<dbReference type="PROSITE" id="PS51257">
    <property type="entry name" value="PROKAR_LIPOPROTEIN"/>
    <property type="match status" value="1"/>
</dbReference>
<evidence type="ECO:0000259" key="16">
    <source>
        <dbReference type="PROSITE" id="PS50109"/>
    </source>
</evidence>
<dbReference type="AlphaFoldDB" id="A0A4U3L1D7"/>
<dbReference type="PROSITE" id="PS00041">
    <property type="entry name" value="HTH_ARAC_FAMILY_1"/>
    <property type="match status" value="1"/>
</dbReference>
<comment type="caution">
    <text evidence="18">The sequence shown here is derived from an EMBL/GenBank/DDBJ whole genome shotgun (WGS) entry which is preliminary data.</text>
</comment>
<dbReference type="Pfam" id="PF00072">
    <property type="entry name" value="Response_reg"/>
    <property type="match status" value="1"/>
</dbReference>
<evidence type="ECO:0000256" key="3">
    <source>
        <dbReference type="ARBA" id="ARBA00022553"/>
    </source>
</evidence>
<keyword evidence="4" id="KW-0808">Transferase</keyword>
<dbReference type="SUPFAM" id="SSF47384">
    <property type="entry name" value="Homodimeric domain of signal transducing histidine kinase"/>
    <property type="match status" value="1"/>
</dbReference>
<dbReference type="Gene3D" id="3.30.565.10">
    <property type="entry name" value="Histidine kinase-like ATPase, C-terminal domain"/>
    <property type="match status" value="1"/>
</dbReference>
<keyword evidence="6" id="KW-0418">Kinase</keyword>
<dbReference type="InterPro" id="IPR028082">
    <property type="entry name" value="Peripla_BP_I"/>
</dbReference>
<dbReference type="Gene3D" id="1.10.10.60">
    <property type="entry name" value="Homeodomain-like"/>
    <property type="match status" value="1"/>
</dbReference>
<dbReference type="InterPro" id="IPR003661">
    <property type="entry name" value="HisK_dim/P_dom"/>
</dbReference>
<evidence type="ECO:0000259" key="15">
    <source>
        <dbReference type="PROSITE" id="PS01124"/>
    </source>
</evidence>
<dbReference type="EC" id="2.7.13.3" evidence="2"/>
<dbReference type="GO" id="GO:0005524">
    <property type="term" value="F:ATP binding"/>
    <property type="evidence" value="ECO:0007669"/>
    <property type="project" value="UniProtKB-KW"/>
</dbReference>
<dbReference type="SMART" id="SM00448">
    <property type="entry name" value="REC"/>
    <property type="match status" value="1"/>
</dbReference>
<dbReference type="SUPFAM" id="SSF52172">
    <property type="entry name" value="CheY-like"/>
    <property type="match status" value="1"/>
</dbReference>
<dbReference type="InterPro" id="IPR009057">
    <property type="entry name" value="Homeodomain-like_sf"/>
</dbReference>
<dbReference type="Pfam" id="PF02518">
    <property type="entry name" value="HATPase_c"/>
    <property type="match status" value="1"/>
</dbReference>
<evidence type="ECO:0000256" key="12">
    <source>
        <dbReference type="PROSITE-ProRule" id="PRU00169"/>
    </source>
</evidence>
<reference evidence="18 19" key="1">
    <citation type="submission" date="2019-05" db="EMBL/GenBank/DDBJ databases">
        <title>Panacibacter sp. strain 17mud1-8 Genome sequencing and assembly.</title>
        <authorList>
            <person name="Chhetri G."/>
        </authorList>
    </citation>
    <scope>NUCLEOTIDE SEQUENCE [LARGE SCALE GENOMIC DNA]</scope>
    <source>
        <strain evidence="18 19">17mud1-8</strain>
    </source>
</reference>
<dbReference type="Pfam" id="PF13407">
    <property type="entry name" value="Peripla_BP_4"/>
    <property type="match status" value="1"/>
</dbReference>
<evidence type="ECO:0000256" key="2">
    <source>
        <dbReference type="ARBA" id="ARBA00012438"/>
    </source>
</evidence>
<proteinExistence type="predicted"/>
<comment type="catalytic activity">
    <reaction evidence="1">
        <text>ATP + protein L-histidine = ADP + protein N-phospho-L-histidine.</text>
        <dbReference type="EC" id="2.7.13.3"/>
    </reaction>
</comment>
<feature type="domain" description="HTH araC/xylS-type" evidence="15">
    <location>
        <begin position="833"/>
        <end position="932"/>
    </location>
</feature>
<dbReference type="InterPro" id="IPR011006">
    <property type="entry name" value="CheY-like_superfamily"/>
</dbReference>
<evidence type="ECO:0000256" key="13">
    <source>
        <dbReference type="SAM" id="Coils"/>
    </source>
</evidence>
<keyword evidence="13" id="KW-0175">Coiled coil</keyword>
<feature type="modified residue" description="4-aspartylphosphate" evidence="12">
    <location>
        <position position="733"/>
    </location>
</feature>
<dbReference type="PRINTS" id="PR00344">
    <property type="entry name" value="BCTRLSENSOR"/>
</dbReference>
<dbReference type="InterPro" id="IPR025997">
    <property type="entry name" value="SBP_2_dom"/>
</dbReference>
<dbReference type="PROSITE" id="PS50109">
    <property type="entry name" value="HIS_KIN"/>
    <property type="match status" value="1"/>
</dbReference>
<dbReference type="CDD" id="cd00082">
    <property type="entry name" value="HisKA"/>
    <property type="match status" value="1"/>
</dbReference>
<dbReference type="InterPro" id="IPR004358">
    <property type="entry name" value="Sig_transdc_His_kin-like_C"/>
</dbReference>
<evidence type="ECO:0000256" key="4">
    <source>
        <dbReference type="ARBA" id="ARBA00022679"/>
    </source>
</evidence>
<dbReference type="CDD" id="cd06308">
    <property type="entry name" value="PBP1_sensor_kinase-like"/>
    <property type="match status" value="1"/>
</dbReference>
<dbReference type="InterPro" id="IPR003594">
    <property type="entry name" value="HATPase_dom"/>
</dbReference>
<dbReference type="Pfam" id="PF00512">
    <property type="entry name" value="HisKA"/>
    <property type="match status" value="1"/>
</dbReference>
<evidence type="ECO:0000256" key="9">
    <source>
        <dbReference type="ARBA" id="ARBA00023015"/>
    </source>
</evidence>
<feature type="domain" description="Response regulatory" evidence="17">
    <location>
        <begin position="685"/>
        <end position="800"/>
    </location>
</feature>
<gene>
    <name evidence="18" type="ORF">FC093_12435</name>
</gene>
<keyword evidence="9" id="KW-0805">Transcription regulation</keyword>
<dbReference type="SMART" id="SM00388">
    <property type="entry name" value="HisKA"/>
    <property type="match status" value="1"/>
</dbReference>
<evidence type="ECO:0000256" key="1">
    <source>
        <dbReference type="ARBA" id="ARBA00000085"/>
    </source>
</evidence>
<dbReference type="InterPro" id="IPR018062">
    <property type="entry name" value="HTH_AraC-typ_CS"/>
</dbReference>
<dbReference type="PANTHER" id="PTHR43547:SF2">
    <property type="entry name" value="HYBRID SIGNAL TRANSDUCTION HISTIDINE KINASE C"/>
    <property type="match status" value="1"/>
</dbReference>
<name>A0A4U3L1D7_9BACT</name>
<evidence type="ECO:0000256" key="6">
    <source>
        <dbReference type="ARBA" id="ARBA00022777"/>
    </source>
</evidence>
<dbReference type="InterPro" id="IPR005467">
    <property type="entry name" value="His_kinase_dom"/>
</dbReference>
<dbReference type="GO" id="GO:0000155">
    <property type="term" value="F:phosphorelay sensor kinase activity"/>
    <property type="evidence" value="ECO:0007669"/>
    <property type="project" value="InterPro"/>
</dbReference>
<evidence type="ECO:0000256" key="8">
    <source>
        <dbReference type="ARBA" id="ARBA00023012"/>
    </source>
</evidence>
<dbReference type="CDD" id="cd00156">
    <property type="entry name" value="REC"/>
    <property type="match status" value="1"/>
</dbReference>
<protein>
    <recommendedName>
        <fullName evidence="2">histidine kinase</fullName>
        <ecNumber evidence="2">2.7.13.3</ecNumber>
    </recommendedName>
</protein>
<evidence type="ECO:0000256" key="11">
    <source>
        <dbReference type="ARBA" id="ARBA00023163"/>
    </source>
</evidence>
<feature type="transmembrane region" description="Helical" evidence="14">
    <location>
        <begin position="355"/>
        <end position="377"/>
    </location>
</feature>
<sequence length="935" mass="103998">MNRVRTFACRLLSLSVNLSVFIAVICCLLLFSCKDNALPEKKYRIAFSQCTGDDNWRRRMLADMKREMAFHPGIEFLYKDAKDNSRLQARQVRELMNEGIDLLMISPNEAQPLTGVVEDAFNKGIPVIVIDRTIASKLYTSFIGADNVEVGKMAGDYAANLLHGKGNIIEVIGRPGSTPAIGRQKGFQQSISQHPDININAEIYGNWLKDDAAAGLLKVKDKLMHADLVFAHNDVMALGTYQVCKKLGIENKVKIIGVDGQPGPGSGLDLISNHLINATMLYPTGGQEAIRTAFKILNGEPFSKENILQTLVIDSTNVHLMQLQANKIDEQQKDIEKQQALLEAQQAIYNSQTTLLNIAVTALVLVLILGIIVLVAWRNNRIINRQLSASNNEILLQRNQLIEMTAKAKEATEAKFNFFTNISHELRTPLTLILGPLEDALTSPKLHFTIKNDLEVMQKNALRLLRLVNQLMDFRKIEHSQMKLRASENNLIAFVADILNAFKEIAKKKNISLNSSYRVNELMVWFDTNLLDKVLFNLLSNAFKFTKENGFVTVTVSTSKDGKEAIIQVEDSGIGMTPETAAHAFDLFYQEQGTAIKGTGLGLALSKELIGLHHGSISLQSEKWKGTTFEVRLPLGTAHLATDEMVKDANPSTTAYEDIKAYIADSNIQPAAAPAAINGSSKEYSILLIEDSDDLRNFLKNRLVANFDVYEADNGNTGLSMAYELVPDLIICDLSLPGKDGLQITETLKTDIRSSHIPVIILTANNSVEKQIASMQFRADAFIAKPFNLQHLEETIKSLLKNRKMLREHYTTDASPQESKAGAPKKLDRKFINEFTAIVEKNIANENFSIEDICKATGISRMQLSRKIKALLGINVNEYILNARLQKAKYLLTNEDLTIAEVAYQVGFSSQAYFATVFKNKLSVTPSEFKEKARG</sequence>
<organism evidence="18 19">
    <name type="scientific">Ilyomonas limi</name>
    <dbReference type="NCBI Taxonomy" id="2575867"/>
    <lineage>
        <taxon>Bacteria</taxon>
        <taxon>Pseudomonadati</taxon>
        <taxon>Bacteroidota</taxon>
        <taxon>Chitinophagia</taxon>
        <taxon>Chitinophagales</taxon>
        <taxon>Chitinophagaceae</taxon>
        <taxon>Ilyomonas</taxon>
    </lineage>
</organism>
<dbReference type="InterPro" id="IPR018060">
    <property type="entry name" value="HTH_AraC"/>
</dbReference>
<feature type="domain" description="Histidine kinase" evidence="16">
    <location>
        <begin position="421"/>
        <end position="637"/>
    </location>
</feature>
<accession>A0A4U3L1D7</accession>
<dbReference type="RefSeq" id="WP_137262117.1">
    <property type="nucleotide sequence ID" value="NZ_SZQL01000009.1"/>
</dbReference>
<dbReference type="SUPFAM" id="SSF46689">
    <property type="entry name" value="Homeodomain-like"/>
    <property type="match status" value="1"/>
</dbReference>
<dbReference type="PROSITE" id="PS01124">
    <property type="entry name" value="HTH_ARAC_FAMILY_2"/>
    <property type="match status" value="1"/>
</dbReference>
<feature type="coiled-coil region" evidence="13">
    <location>
        <begin position="321"/>
        <end position="348"/>
    </location>
</feature>
<dbReference type="InterPro" id="IPR001789">
    <property type="entry name" value="Sig_transdc_resp-reg_receiver"/>
</dbReference>
<keyword evidence="8" id="KW-0902">Two-component regulatory system</keyword>
<dbReference type="SMART" id="SM00342">
    <property type="entry name" value="HTH_ARAC"/>
    <property type="match status" value="1"/>
</dbReference>
<evidence type="ECO:0000256" key="10">
    <source>
        <dbReference type="ARBA" id="ARBA00023125"/>
    </source>
</evidence>
<evidence type="ECO:0000256" key="7">
    <source>
        <dbReference type="ARBA" id="ARBA00022840"/>
    </source>
</evidence>
<dbReference type="OrthoDB" id="1489484at2"/>
<keyword evidence="3 12" id="KW-0597">Phosphoprotein</keyword>
<evidence type="ECO:0000256" key="14">
    <source>
        <dbReference type="SAM" id="Phobius"/>
    </source>
</evidence>
<evidence type="ECO:0000256" key="5">
    <source>
        <dbReference type="ARBA" id="ARBA00022741"/>
    </source>
</evidence>
<dbReference type="SUPFAM" id="SSF53822">
    <property type="entry name" value="Periplasmic binding protein-like I"/>
    <property type="match status" value="1"/>
</dbReference>
<keyword evidence="7" id="KW-0067">ATP-binding</keyword>
<dbReference type="SMART" id="SM00387">
    <property type="entry name" value="HATPase_c"/>
    <property type="match status" value="1"/>
</dbReference>
<dbReference type="EMBL" id="SZQL01000009">
    <property type="protein sequence ID" value="TKK68014.1"/>
    <property type="molecule type" value="Genomic_DNA"/>
</dbReference>
<feature type="transmembrane region" description="Helical" evidence="14">
    <location>
        <begin position="12"/>
        <end position="31"/>
    </location>
</feature>
<dbReference type="InterPro" id="IPR036890">
    <property type="entry name" value="HATPase_C_sf"/>
</dbReference>
<dbReference type="FunFam" id="1.10.287.130:FF:000045">
    <property type="entry name" value="Two-component system sensor histidine kinase/response regulator"/>
    <property type="match status" value="1"/>
</dbReference>
<dbReference type="Proteomes" id="UP000305848">
    <property type="component" value="Unassembled WGS sequence"/>
</dbReference>
<evidence type="ECO:0000259" key="17">
    <source>
        <dbReference type="PROSITE" id="PS50110"/>
    </source>
</evidence>
<dbReference type="InterPro" id="IPR036097">
    <property type="entry name" value="HisK_dim/P_sf"/>
</dbReference>
<keyword evidence="19" id="KW-1185">Reference proteome</keyword>
<keyword evidence="14" id="KW-0472">Membrane</keyword>
<keyword evidence="5" id="KW-0547">Nucleotide-binding</keyword>
<dbReference type="FunFam" id="3.30.565.10:FF:000037">
    <property type="entry name" value="Hybrid sensor histidine kinase/response regulator"/>
    <property type="match status" value="1"/>
</dbReference>
<keyword evidence="14" id="KW-1133">Transmembrane helix</keyword>
<dbReference type="GO" id="GO:0043565">
    <property type="term" value="F:sequence-specific DNA binding"/>
    <property type="evidence" value="ECO:0007669"/>
    <property type="project" value="InterPro"/>
</dbReference>